<evidence type="ECO:0000313" key="1">
    <source>
        <dbReference type="EMBL" id="RDX01217.1"/>
    </source>
</evidence>
<organism evidence="1 2">
    <name type="scientific">Listeria kieliensis</name>
    <dbReference type="NCBI Taxonomy" id="1621700"/>
    <lineage>
        <taxon>Bacteria</taxon>
        <taxon>Bacillati</taxon>
        <taxon>Bacillota</taxon>
        <taxon>Bacilli</taxon>
        <taxon>Bacillales</taxon>
        <taxon>Listeriaceae</taxon>
        <taxon>Listeria</taxon>
    </lineage>
</organism>
<dbReference type="RefSeq" id="WP_115753468.1">
    <property type="nucleotide sequence ID" value="NZ_LARY01000002.1"/>
</dbReference>
<gene>
    <name evidence="1" type="ORF">UR08_09780</name>
</gene>
<reference evidence="2" key="1">
    <citation type="submission" date="2015-04" db="EMBL/GenBank/DDBJ databases">
        <authorList>
            <person name="Schardt J."/>
            <person name="Mueller-Herbst S."/>
            <person name="Scherer S."/>
            <person name="Huptas C."/>
        </authorList>
    </citation>
    <scope>NUCLEOTIDE SEQUENCE [LARGE SCALE GENOMIC DNA]</scope>
    <source>
        <strain evidence="2">Kiel-L1</strain>
    </source>
</reference>
<dbReference type="AlphaFoldDB" id="A0A3D8TRB4"/>
<proteinExistence type="predicted"/>
<keyword evidence="2" id="KW-1185">Reference proteome</keyword>
<name>A0A3D8TRB4_9LIST</name>
<accession>A0A3D8TRB4</accession>
<dbReference type="Proteomes" id="UP000257055">
    <property type="component" value="Unassembled WGS sequence"/>
</dbReference>
<evidence type="ECO:0000313" key="2">
    <source>
        <dbReference type="Proteomes" id="UP000257055"/>
    </source>
</evidence>
<sequence length="63" mass="7146">MDWLAIFIEQEMMAHKNGSYIKNGKTYGRPQLTKSVKELAEKVSSLNTDAQEGKGFLLMKNIL</sequence>
<dbReference type="EMBL" id="LARY01000002">
    <property type="protein sequence ID" value="RDX01217.1"/>
    <property type="molecule type" value="Genomic_DNA"/>
</dbReference>
<comment type="caution">
    <text evidence="1">The sequence shown here is derived from an EMBL/GenBank/DDBJ whole genome shotgun (WGS) entry which is preliminary data.</text>
</comment>
<protein>
    <submittedName>
        <fullName evidence="1">Uncharacterized protein</fullName>
    </submittedName>
</protein>